<name>A0A848LDZ1_9BACT</name>
<dbReference type="RefSeq" id="WP_169345903.1">
    <property type="nucleotide sequence ID" value="NZ_JABBJJ010000073.1"/>
</dbReference>
<gene>
    <name evidence="1" type="ORF">HG543_17365</name>
</gene>
<comment type="caution">
    <text evidence="1">The sequence shown here is derived from an EMBL/GenBank/DDBJ whole genome shotgun (WGS) entry which is preliminary data.</text>
</comment>
<dbReference type="Proteomes" id="UP000518300">
    <property type="component" value="Unassembled WGS sequence"/>
</dbReference>
<proteinExistence type="predicted"/>
<dbReference type="AlphaFoldDB" id="A0A848LDZ1"/>
<accession>A0A848LDZ1</accession>
<organism evidence="1 2">
    <name type="scientific">Pyxidicoccus fallax</name>
    <dbReference type="NCBI Taxonomy" id="394095"/>
    <lineage>
        <taxon>Bacteria</taxon>
        <taxon>Pseudomonadati</taxon>
        <taxon>Myxococcota</taxon>
        <taxon>Myxococcia</taxon>
        <taxon>Myxococcales</taxon>
        <taxon>Cystobacterineae</taxon>
        <taxon>Myxococcaceae</taxon>
        <taxon>Pyxidicoccus</taxon>
    </lineage>
</organism>
<evidence type="ECO:0000313" key="2">
    <source>
        <dbReference type="Proteomes" id="UP000518300"/>
    </source>
</evidence>
<protein>
    <submittedName>
        <fullName evidence="1">Uncharacterized protein</fullName>
    </submittedName>
</protein>
<dbReference type="EMBL" id="JABBJJ010000073">
    <property type="protein sequence ID" value="NMO16614.1"/>
    <property type="molecule type" value="Genomic_DNA"/>
</dbReference>
<keyword evidence="2" id="KW-1185">Reference proteome</keyword>
<reference evidence="1 2" key="1">
    <citation type="submission" date="2020-04" db="EMBL/GenBank/DDBJ databases">
        <title>Draft genome of Pyxidicoccus fallax type strain.</title>
        <authorList>
            <person name="Whitworth D.E."/>
        </authorList>
    </citation>
    <scope>NUCLEOTIDE SEQUENCE [LARGE SCALE GENOMIC DNA]</scope>
    <source>
        <strain evidence="1 2">DSM 14698</strain>
    </source>
</reference>
<evidence type="ECO:0000313" key="1">
    <source>
        <dbReference type="EMBL" id="NMO16614.1"/>
    </source>
</evidence>
<sequence length="283" mass="31578">MTRPTSNQRPVYISPDWMRCTQGMAFALRPPDSLLSPAALTSSNLWERTASVTLHAQAGNFAHVERLIEIIQDADDWHLRDCAVRIFALAAPSSILGELTKVYEHADYDTRIEAYTATRLTGDLSLAVALARHRSKAPRSERDRIMDNVSDILEADMDDLELAESNLDDAAYVRRVEEKVAELRTHYRDTKFFLNGEPLGAIKVAETIARLCAEEEPELRGGRIANLFSILEGMTGASYVGCLDDDCEPVMPKISAALNKLRQSGVLEKLEPGVRYFFGHRSP</sequence>